<comment type="subcellular location">
    <subcellularLocation>
        <location evidence="1">Membrane</location>
        <topology evidence="1">Multi-pass membrane protein</topology>
    </subcellularLocation>
</comment>
<evidence type="ECO:0000256" key="1">
    <source>
        <dbReference type="ARBA" id="ARBA00004141"/>
    </source>
</evidence>
<dbReference type="GO" id="GO:0017004">
    <property type="term" value="P:cytochrome complex assembly"/>
    <property type="evidence" value="ECO:0007669"/>
    <property type="project" value="InterPro"/>
</dbReference>
<dbReference type="GO" id="GO:0016020">
    <property type="term" value="C:membrane"/>
    <property type="evidence" value="ECO:0007669"/>
    <property type="project" value="UniProtKB-SubCell"/>
</dbReference>
<name>A0A3B0W9C3_9ZZZZ</name>
<protein>
    <submittedName>
        <fullName evidence="8">Cytochrome c-type biogenesis protein CcdA (DsbD analog)</fullName>
    </submittedName>
</protein>
<accession>A0A3B0W9C3</accession>
<evidence type="ECO:0000313" key="8">
    <source>
        <dbReference type="EMBL" id="VAW52535.1"/>
    </source>
</evidence>
<evidence type="ECO:0000256" key="3">
    <source>
        <dbReference type="ARBA" id="ARBA00022692"/>
    </source>
</evidence>
<feature type="transmembrane region" description="Helical" evidence="6">
    <location>
        <begin position="263"/>
        <end position="285"/>
    </location>
</feature>
<feature type="transmembrane region" description="Helical" evidence="6">
    <location>
        <begin position="182"/>
        <end position="202"/>
    </location>
</feature>
<dbReference type="InterPro" id="IPR051790">
    <property type="entry name" value="Cytochrome_c-biogenesis_DsbD"/>
</dbReference>
<reference evidence="8" key="1">
    <citation type="submission" date="2018-06" db="EMBL/GenBank/DDBJ databases">
        <authorList>
            <person name="Zhirakovskaya E."/>
        </authorList>
    </citation>
    <scope>NUCLEOTIDE SEQUENCE</scope>
</reference>
<feature type="transmembrane region" description="Helical" evidence="6">
    <location>
        <begin position="222"/>
        <end position="251"/>
    </location>
</feature>
<sequence>MESLLLFTAFTLGALAFFEPCTIATHTLFAARSHQNNVASRLVDITLIWGSRSILLIILFSAATLLISAPEISAVTASIVLTVMASVYLISRKVYIPVPHLEFFRLIPFASRLPDSVRLGLTAPACTLPLLVILIVLVVSVNSLPMAIISALLFATLFSLPVLVAAMAGINESGKDFLSKAANGTPYLTAILLFGAAFYLLLPEFNLDRQSLEATLQNASFAGIGIAFVAGFVFSFNPVSFASIPVVLAYVTRAHEKQQALSLGGAFIVGLVLTHVVLGMVAAMGGEWVKSIMGRQWGLFLGPVLIVLGLMWPGWLKLKLPWISMRGKKVTGHWGALLLAIPFSV</sequence>
<evidence type="ECO:0000256" key="5">
    <source>
        <dbReference type="ARBA" id="ARBA00023136"/>
    </source>
</evidence>
<keyword evidence="3 6" id="KW-0812">Transmembrane</keyword>
<feature type="transmembrane region" description="Helical" evidence="6">
    <location>
        <begin position="297"/>
        <end position="316"/>
    </location>
</feature>
<dbReference type="Pfam" id="PF02683">
    <property type="entry name" value="DsbD_TM"/>
    <property type="match status" value="1"/>
</dbReference>
<evidence type="ECO:0000259" key="7">
    <source>
        <dbReference type="Pfam" id="PF02683"/>
    </source>
</evidence>
<dbReference type="PANTHER" id="PTHR31272">
    <property type="entry name" value="CYTOCHROME C-TYPE BIOGENESIS PROTEIN HI_1454-RELATED"/>
    <property type="match status" value="1"/>
</dbReference>
<feature type="transmembrane region" description="Helical" evidence="6">
    <location>
        <begin position="119"/>
        <end position="141"/>
    </location>
</feature>
<evidence type="ECO:0000256" key="2">
    <source>
        <dbReference type="ARBA" id="ARBA00006143"/>
    </source>
</evidence>
<gene>
    <name evidence="8" type="ORF">MNBD_GAMMA05-1121</name>
</gene>
<feature type="transmembrane region" description="Helical" evidence="6">
    <location>
        <begin position="147"/>
        <end position="170"/>
    </location>
</feature>
<feature type="non-terminal residue" evidence="8">
    <location>
        <position position="345"/>
    </location>
</feature>
<keyword evidence="4 6" id="KW-1133">Transmembrane helix</keyword>
<organism evidence="8">
    <name type="scientific">hydrothermal vent metagenome</name>
    <dbReference type="NCBI Taxonomy" id="652676"/>
    <lineage>
        <taxon>unclassified sequences</taxon>
        <taxon>metagenomes</taxon>
        <taxon>ecological metagenomes</taxon>
    </lineage>
</organism>
<dbReference type="EMBL" id="UOFE01000028">
    <property type="protein sequence ID" value="VAW52535.1"/>
    <property type="molecule type" value="Genomic_DNA"/>
</dbReference>
<evidence type="ECO:0000256" key="4">
    <source>
        <dbReference type="ARBA" id="ARBA00022989"/>
    </source>
</evidence>
<dbReference type="InterPro" id="IPR003834">
    <property type="entry name" value="Cyt_c_assmbl_TM_dom"/>
</dbReference>
<evidence type="ECO:0000256" key="6">
    <source>
        <dbReference type="SAM" id="Phobius"/>
    </source>
</evidence>
<keyword evidence="5 6" id="KW-0472">Membrane</keyword>
<proteinExistence type="inferred from homology"/>
<dbReference type="PANTHER" id="PTHR31272:SF9">
    <property type="entry name" value="BLL1027 PROTEIN"/>
    <property type="match status" value="1"/>
</dbReference>
<feature type="transmembrane region" description="Helical" evidence="6">
    <location>
        <begin position="54"/>
        <end position="83"/>
    </location>
</feature>
<dbReference type="AlphaFoldDB" id="A0A3B0W9C3"/>
<comment type="similarity">
    <text evidence="2">Belongs to the DsbD family.</text>
</comment>
<feature type="domain" description="Cytochrome C biogenesis protein transmembrane" evidence="7">
    <location>
        <begin position="224"/>
        <end position="322"/>
    </location>
</feature>